<evidence type="ECO:0000313" key="9">
    <source>
        <dbReference type="EMBL" id="ODM24420.1"/>
    </source>
</evidence>
<feature type="transmembrane region" description="Helical" evidence="7">
    <location>
        <begin position="29"/>
        <end position="47"/>
    </location>
</feature>
<organism evidence="9 10">
    <name type="scientific">Aspergillus cristatus</name>
    <name type="common">Chinese Fuzhuan brick tea-fermentation fungus</name>
    <name type="synonym">Eurotium cristatum</name>
    <dbReference type="NCBI Taxonomy" id="573508"/>
    <lineage>
        <taxon>Eukaryota</taxon>
        <taxon>Fungi</taxon>
        <taxon>Dikarya</taxon>
        <taxon>Ascomycota</taxon>
        <taxon>Pezizomycotina</taxon>
        <taxon>Eurotiomycetes</taxon>
        <taxon>Eurotiomycetidae</taxon>
        <taxon>Eurotiales</taxon>
        <taxon>Aspergillaceae</taxon>
        <taxon>Aspergillus</taxon>
        <taxon>Aspergillus subgen. Aspergillus</taxon>
    </lineage>
</organism>
<comment type="caution">
    <text evidence="9">The sequence shown here is derived from an EMBL/GenBank/DDBJ whole genome shotgun (WGS) entry which is preliminary data.</text>
</comment>
<protein>
    <recommendedName>
        <fullName evidence="8">Rhodopsin domain-containing protein</fullName>
    </recommendedName>
</protein>
<evidence type="ECO:0000256" key="6">
    <source>
        <dbReference type="SAM" id="MobiDB-lite"/>
    </source>
</evidence>
<evidence type="ECO:0000256" key="7">
    <source>
        <dbReference type="SAM" id="Phobius"/>
    </source>
</evidence>
<feature type="region of interest" description="Disordered" evidence="6">
    <location>
        <begin position="325"/>
        <end position="350"/>
    </location>
</feature>
<keyword evidence="10" id="KW-1185">Reference proteome</keyword>
<dbReference type="OrthoDB" id="5342292at2759"/>
<dbReference type="EMBL" id="JXNT01000001">
    <property type="protein sequence ID" value="ODM24420.1"/>
    <property type="molecule type" value="Genomic_DNA"/>
</dbReference>
<feature type="transmembrane region" description="Helical" evidence="7">
    <location>
        <begin position="157"/>
        <end position="181"/>
    </location>
</feature>
<dbReference type="GO" id="GO:0016020">
    <property type="term" value="C:membrane"/>
    <property type="evidence" value="ECO:0007669"/>
    <property type="project" value="UniProtKB-SubCell"/>
</dbReference>
<keyword evidence="3 7" id="KW-1133">Transmembrane helix</keyword>
<keyword evidence="4 7" id="KW-0472">Membrane</keyword>
<dbReference type="AlphaFoldDB" id="A0A1E3BTW1"/>
<sequence length="493" mass="54471">MAPVANNGPPPSSETLTYDYRNSMRGWDIVTQVVCLVIGTICVALRMCSKLFIVRKPGWEDLSCFLAWVCFHHVVQDLQNAYEDKLGLIGYGVICFEADKHGSGIHQWLVAEIDARSFSKIANIAQIAYGPLIFITKLSILLLYIRLFTTPVKKTTTYMIIQLLIWFNFFFYLADTIVKIFECTPRHKIWEKTTQGSCININIPILVTSAINVASDFMILLLPIACVWNVKQMNRTRKLGVSAIFAAGSFGCCSSVVRLVFSVKNSNTADKTHDWFPEFLWTTAEVTCGIIASCLPALPACFRYFFQKAATQLSCFSEASAGSSRRRHHNNANISPSQQEQQNKKPPRGWMATEDSEVLKYSTWELEGNYSNHDDSNNNSNNSSKTNTTKSNSNANTNNNTNTNNTNTNTSSNNTTELRSPAESQSQIFQGASYSTAEAKADATPLASTGASPDASCVDIEKAYPSQGILRTIEVDVESAPGKGQGQGQGQKK</sequence>
<comment type="subcellular location">
    <subcellularLocation>
        <location evidence="1">Membrane</location>
        <topology evidence="1">Multi-pass membrane protein</topology>
    </subcellularLocation>
</comment>
<feature type="compositionally biased region" description="Polar residues" evidence="6">
    <location>
        <begin position="331"/>
        <end position="341"/>
    </location>
</feature>
<dbReference type="InterPro" id="IPR049326">
    <property type="entry name" value="Rhodopsin_dom_fungi"/>
</dbReference>
<gene>
    <name evidence="9" type="ORF">SI65_02010</name>
</gene>
<accession>A0A1E3BTW1</accession>
<feature type="transmembrane region" description="Helical" evidence="7">
    <location>
        <begin position="201"/>
        <end position="227"/>
    </location>
</feature>
<dbReference type="InterPro" id="IPR052337">
    <property type="entry name" value="SAT4-like"/>
</dbReference>
<feature type="region of interest" description="Disordered" evidence="6">
    <location>
        <begin position="370"/>
        <end position="428"/>
    </location>
</feature>
<dbReference type="Proteomes" id="UP000094569">
    <property type="component" value="Unassembled WGS sequence"/>
</dbReference>
<evidence type="ECO:0000259" key="8">
    <source>
        <dbReference type="Pfam" id="PF20684"/>
    </source>
</evidence>
<dbReference type="VEuPathDB" id="FungiDB:SI65_02010"/>
<dbReference type="Pfam" id="PF20684">
    <property type="entry name" value="Fung_rhodopsin"/>
    <property type="match status" value="1"/>
</dbReference>
<evidence type="ECO:0000313" key="10">
    <source>
        <dbReference type="Proteomes" id="UP000094569"/>
    </source>
</evidence>
<keyword evidence="2 7" id="KW-0812">Transmembrane</keyword>
<evidence type="ECO:0000256" key="4">
    <source>
        <dbReference type="ARBA" id="ARBA00023136"/>
    </source>
</evidence>
<proteinExistence type="inferred from homology"/>
<name>A0A1E3BTW1_ASPCR</name>
<evidence type="ECO:0000256" key="3">
    <source>
        <dbReference type="ARBA" id="ARBA00022989"/>
    </source>
</evidence>
<evidence type="ECO:0000256" key="5">
    <source>
        <dbReference type="ARBA" id="ARBA00038359"/>
    </source>
</evidence>
<evidence type="ECO:0000256" key="2">
    <source>
        <dbReference type="ARBA" id="ARBA00022692"/>
    </source>
</evidence>
<dbReference type="PANTHER" id="PTHR33048:SF160">
    <property type="entry name" value="SAT4 FAMILY MEMBRANE PROTEIN"/>
    <property type="match status" value="1"/>
</dbReference>
<feature type="transmembrane region" description="Helical" evidence="7">
    <location>
        <begin position="127"/>
        <end position="145"/>
    </location>
</feature>
<dbReference type="PANTHER" id="PTHR33048">
    <property type="entry name" value="PTH11-LIKE INTEGRAL MEMBRANE PROTEIN (AFU_ORTHOLOGUE AFUA_5G11245)"/>
    <property type="match status" value="1"/>
</dbReference>
<evidence type="ECO:0000256" key="1">
    <source>
        <dbReference type="ARBA" id="ARBA00004141"/>
    </source>
</evidence>
<comment type="similarity">
    <text evidence="5">Belongs to the SAT4 family.</text>
</comment>
<feature type="domain" description="Rhodopsin" evidence="8">
    <location>
        <begin position="45"/>
        <end position="302"/>
    </location>
</feature>
<feature type="transmembrane region" description="Helical" evidence="7">
    <location>
        <begin position="239"/>
        <end position="261"/>
    </location>
</feature>
<reference evidence="9 10" key="1">
    <citation type="journal article" date="2016" name="BMC Genomics">
        <title>Comparative genomic and transcriptomic analyses of the Fuzhuan brick tea-fermentation fungus Aspergillus cristatus.</title>
        <authorList>
            <person name="Ge Y."/>
            <person name="Wang Y."/>
            <person name="Liu Y."/>
            <person name="Tan Y."/>
            <person name="Ren X."/>
            <person name="Zhang X."/>
            <person name="Hyde K.D."/>
            <person name="Liu Y."/>
            <person name="Liu Z."/>
        </authorList>
    </citation>
    <scope>NUCLEOTIDE SEQUENCE [LARGE SCALE GENOMIC DNA]</scope>
    <source>
        <strain evidence="9 10">GZAAS20.1005</strain>
    </source>
</reference>
<feature type="compositionally biased region" description="Low complexity" evidence="6">
    <location>
        <begin position="377"/>
        <end position="416"/>
    </location>
</feature>